<dbReference type="EMBL" id="OV121136">
    <property type="protein sequence ID" value="CAH0557462.1"/>
    <property type="molecule type" value="Genomic_DNA"/>
</dbReference>
<organism evidence="2 3">
    <name type="scientific">Brassicogethes aeneus</name>
    <name type="common">Rape pollen beetle</name>
    <name type="synonym">Meligethes aeneus</name>
    <dbReference type="NCBI Taxonomy" id="1431903"/>
    <lineage>
        <taxon>Eukaryota</taxon>
        <taxon>Metazoa</taxon>
        <taxon>Ecdysozoa</taxon>
        <taxon>Arthropoda</taxon>
        <taxon>Hexapoda</taxon>
        <taxon>Insecta</taxon>
        <taxon>Pterygota</taxon>
        <taxon>Neoptera</taxon>
        <taxon>Endopterygota</taxon>
        <taxon>Coleoptera</taxon>
        <taxon>Polyphaga</taxon>
        <taxon>Cucujiformia</taxon>
        <taxon>Nitidulidae</taxon>
        <taxon>Meligethinae</taxon>
        <taxon>Brassicogethes</taxon>
    </lineage>
</organism>
<reference evidence="2" key="1">
    <citation type="submission" date="2021-12" db="EMBL/GenBank/DDBJ databases">
        <authorList>
            <person name="King R."/>
        </authorList>
    </citation>
    <scope>NUCLEOTIDE SEQUENCE</scope>
</reference>
<feature type="compositionally biased region" description="Polar residues" evidence="1">
    <location>
        <begin position="48"/>
        <end position="60"/>
    </location>
</feature>
<dbReference type="Proteomes" id="UP001154078">
    <property type="component" value="Chromosome 5"/>
</dbReference>
<feature type="region of interest" description="Disordered" evidence="1">
    <location>
        <begin position="40"/>
        <end position="94"/>
    </location>
</feature>
<evidence type="ECO:0000256" key="1">
    <source>
        <dbReference type="SAM" id="MobiDB-lite"/>
    </source>
</evidence>
<evidence type="ECO:0000313" key="2">
    <source>
        <dbReference type="EMBL" id="CAH0557462.1"/>
    </source>
</evidence>
<accession>A0A9P0B8C2</accession>
<dbReference type="AlphaFoldDB" id="A0A9P0B8C2"/>
<feature type="region of interest" description="Disordered" evidence="1">
    <location>
        <begin position="784"/>
        <end position="808"/>
    </location>
</feature>
<dbReference type="OrthoDB" id="6375147at2759"/>
<keyword evidence="3" id="KW-1185">Reference proteome</keyword>
<feature type="compositionally biased region" description="Polar residues" evidence="1">
    <location>
        <begin position="968"/>
        <end position="984"/>
    </location>
</feature>
<sequence>MSSQALSSFNLMTSSGIALESKHDRDACLNNLKLNVNVRDSKRHARHQQQQQPDNATYTKRTNRKLIQGSLENVSTNPWGEGGQLAEEPSSLRRSRSLAISRETIFTSLDFSRASAAAAQNRRSQLIPRAKLIDRSGAREQRYKGSSVENLEATGKRPASKSRPESNPPAHHQVQNKSRRSRLTQRDDEIYAYASLNNINDKNIWDVEQDRLGPYFKNKSTSNNLYRASYEDLQELSLPNYYPDSKCDTDFTDNISIYENTSCVSLDTNNNVAKPSSSIVGRTKYSSTGNISNINWEISGPESIPYDENILLSAKKSYSDNNYAKPKTIRGPTPYHENYTYNKRRNSVSQANYEKPSQDISQRNEEDINVSYFETNKKLEESETAKVISIHEGDNYDNIENNPVYGKLVSKKNIEVSPLKTNKKEQTITDTADPIRTLIEVPAEINNESDEQYKTIVAVESENTTSEEDSKSNKSKQHSHNYLREFLETQKGSKKPLQNFIAKKLSNLSRRNFKDNQSLSENQFLSLPDISVSENLKKCEKIDKKLRKCEKDKSNSKENRFIVNIGRHFDITANANIPVDFEVKIAKVPKKNKSVKKKPVRKEKSDKQLIEAVRNLKQTLSASSISLDENYRPPEILESKEDFLDKDKDELEIEMEKTECTKEYKEKVDTMRNYWGKIADTENNNDIEEEGLTCKIIDLQTKVEDVKKRFEPQEPEEKPFNKVTLVKQLFEVNTPEKREKISPLIKENCSYFERNPRKNIFFDSDAIQLESLNPNIVEIIDKNTNKEEKHDKPKSNHQKRTLSKSNSTGYPEFDHVRYRVVKSDLFQKKIFANCDKESQFKGLMQYLQDYSFQELLIDNNIVIIEPIRSKVQYEPVKTSKKISTNVTPLLQKINNDDDANSLRKHFFYHPIRVNKEVNDDELPNPDTVRQVRQFFECGLKRSQSNQEIENSGKEKYGKDDPDKDHCSATDSNSNPSNISDFGSQENLFDDDVETENCCEQQFVSEDILEKIRECGSTITYYGGRVVKQDNGQPVLTKAIMREIRNNERRSCSCKKSGENKDDNDIYEGVKFKLVKSNSCSSRVELVGTKNLSDSKKKYFARYKKLLEDRNQKNETNTCIKEEMNENDNSQTQSDNLQIQTITDKNAINESIRQSSINHQPKIIGEEMKIKDNKLVQWGDVKKEKIYSSITYSDKSNQKNYYEFHNYDKIQANPHKPEMEFEPYEVA</sequence>
<name>A0A9P0B8C2_BRAAE</name>
<gene>
    <name evidence="2" type="ORF">MELIAE_LOCUS8174</name>
</gene>
<feature type="region of interest" description="Disordered" evidence="1">
    <location>
        <begin position="942"/>
        <end position="984"/>
    </location>
</feature>
<feature type="compositionally biased region" description="Basic and acidic residues" evidence="1">
    <location>
        <begin position="131"/>
        <end position="143"/>
    </location>
</feature>
<feature type="compositionally biased region" description="Basic and acidic residues" evidence="1">
    <location>
        <begin position="950"/>
        <end position="967"/>
    </location>
</feature>
<evidence type="ECO:0000313" key="3">
    <source>
        <dbReference type="Proteomes" id="UP001154078"/>
    </source>
</evidence>
<feature type="compositionally biased region" description="Basic and acidic residues" evidence="1">
    <location>
        <begin position="784"/>
        <end position="794"/>
    </location>
</feature>
<proteinExistence type="predicted"/>
<protein>
    <submittedName>
        <fullName evidence="2">Uncharacterized protein</fullName>
    </submittedName>
</protein>
<feature type="region of interest" description="Disordered" evidence="1">
    <location>
        <begin position="130"/>
        <end position="184"/>
    </location>
</feature>